<accession>A0A671FE63</accession>
<proteinExistence type="predicted"/>
<evidence type="ECO:0000313" key="4">
    <source>
        <dbReference type="Proteomes" id="UP000472240"/>
    </source>
</evidence>
<dbReference type="Gene3D" id="3.40.50.1440">
    <property type="entry name" value="Tubulin/FtsZ, GTPase domain"/>
    <property type="match status" value="1"/>
</dbReference>
<dbReference type="OMA" id="WEHATVN"/>
<reference evidence="3 4" key="1">
    <citation type="journal article" date="2015" name="Annu Rev Anim Biosci">
        <title>The Genome 10K Project: a way forward.</title>
        <authorList>
            <person name="Koepfli K.P."/>
            <person name="Paten B."/>
            <person name="O'Brien S.J."/>
            <person name="Koepfli K.P."/>
            <person name="Paten B."/>
            <person name="Antunes A."/>
            <person name="Belov K."/>
            <person name="Bustamante C."/>
            <person name="Castoe T.A."/>
            <person name="Clawson H."/>
            <person name="Crawford A.J."/>
            <person name="Diekhans M."/>
            <person name="Distel D."/>
            <person name="Durbin R."/>
            <person name="Earl D."/>
            <person name="Fujita M.K."/>
            <person name="Gamble T."/>
            <person name="Georges A."/>
            <person name="Gemmell N."/>
            <person name="Gilbert M.T."/>
            <person name="Graves J.M."/>
            <person name="Green R.E."/>
            <person name="Hickey G."/>
            <person name="Jarvis E.D."/>
            <person name="Johnson W."/>
            <person name="Komissarov A."/>
            <person name="Korf I."/>
            <person name="Kuhn R."/>
            <person name="Larkin D.M."/>
            <person name="Lewin H."/>
            <person name="Lopez J.V."/>
            <person name="Ma J."/>
            <person name="Marques-Bonet T."/>
            <person name="Miller W."/>
            <person name="Murphy R."/>
            <person name="Pevzner P."/>
            <person name="Shapiro B."/>
            <person name="Steiner C."/>
            <person name="Tamazian G."/>
            <person name="Venkatesh B."/>
            <person name="Wang J."/>
            <person name="Wayne R."/>
            <person name="Wiley E."/>
            <person name="Yang H."/>
            <person name="Zhang G."/>
            <person name="Haussler D."/>
            <person name="Ryder O."/>
            <person name="O'Brien S.J."/>
        </authorList>
    </citation>
    <scope>NUCLEOTIDE SEQUENCE</scope>
</reference>
<sequence length="53" mass="6208">MTHSVVVQVGQCRNHFSCYFWDVALWEHATVNQRGIYDEAISSFFRNVDSRLS</sequence>
<keyword evidence="2" id="KW-0963">Cytoplasm</keyword>
<dbReference type="InParanoid" id="A0A671FE63"/>
<name>A0A671FE63_RHIFE</name>
<dbReference type="AlphaFoldDB" id="A0A671FE63"/>
<dbReference type="GeneTree" id="ENSGT00960000190111"/>
<reference evidence="3" key="5">
    <citation type="submission" date="2025-09" db="UniProtKB">
        <authorList>
            <consortium name="Ensembl"/>
        </authorList>
    </citation>
    <scope>IDENTIFICATION</scope>
</reference>
<dbReference type="Ensembl" id="ENSRFET00010024014.1">
    <property type="protein sequence ID" value="ENSRFEP00010022069.1"/>
    <property type="gene ID" value="ENSRFEG00010014802.1"/>
</dbReference>
<reference evidence="3" key="4">
    <citation type="submission" date="2025-08" db="UniProtKB">
        <authorList>
            <consortium name="Ensembl"/>
        </authorList>
    </citation>
    <scope>IDENTIFICATION</scope>
</reference>
<dbReference type="SUPFAM" id="SSF52490">
    <property type="entry name" value="Tubulin nucleotide-binding domain-like"/>
    <property type="match status" value="1"/>
</dbReference>
<organism evidence="3 4">
    <name type="scientific">Rhinolophus ferrumequinum</name>
    <name type="common">Greater horseshoe bat</name>
    <dbReference type="NCBI Taxonomy" id="59479"/>
    <lineage>
        <taxon>Eukaryota</taxon>
        <taxon>Metazoa</taxon>
        <taxon>Chordata</taxon>
        <taxon>Craniata</taxon>
        <taxon>Vertebrata</taxon>
        <taxon>Euteleostomi</taxon>
        <taxon>Mammalia</taxon>
        <taxon>Eutheria</taxon>
        <taxon>Laurasiatheria</taxon>
        <taxon>Chiroptera</taxon>
        <taxon>Yinpterochiroptera</taxon>
        <taxon>Rhinolophoidea</taxon>
        <taxon>Rhinolophidae</taxon>
        <taxon>Rhinolophinae</taxon>
        <taxon>Rhinolophus</taxon>
    </lineage>
</organism>
<reference evidence="3 4" key="2">
    <citation type="journal article" date="2018" name="Annu Rev Anim Biosci">
        <title>Bat Biology, Genomes, and the Bat1K Project: To Generate Chromosome-Level Genomes for All Living Bat Species.</title>
        <authorList>
            <person name="Teeling E.C."/>
            <person name="Vernes S.C."/>
            <person name="Davalos L.M."/>
            <person name="Ray D.A."/>
            <person name="Gilbert M.T.P."/>
            <person name="Myers E."/>
        </authorList>
    </citation>
    <scope>NUCLEOTIDE SEQUENCE</scope>
</reference>
<protein>
    <submittedName>
        <fullName evidence="3">Uncharacterized protein</fullName>
    </submittedName>
</protein>
<comment type="subcellular location">
    <subcellularLocation>
        <location evidence="1">Cytoplasm</location>
    </subcellularLocation>
</comment>
<evidence type="ECO:0000256" key="2">
    <source>
        <dbReference type="ARBA" id="ARBA00022490"/>
    </source>
</evidence>
<dbReference type="Proteomes" id="UP000472240">
    <property type="component" value="Chromosome 12"/>
</dbReference>
<keyword evidence="4" id="KW-1185">Reference proteome</keyword>
<evidence type="ECO:0000256" key="1">
    <source>
        <dbReference type="ARBA" id="ARBA00004496"/>
    </source>
</evidence>
<reference evidence="4" key="3">
    <citation type="submission" date="2018-12" db="EMBL/GenBank/DDBJ databases">
        <title>G10K-VGP greater horseshoe bat female genome, primary haplotype.</title>
        <authorList>
            <person name="Teeling E."/>
            <person name="Myers G."/>
            <person name="Vernes S."/>
            <person name="Pippel M."/>
            <person name="Winkler S."/>
            <person name="Fedrigo O."/>
            <person name="Rhie A."/>
            <person name="Koren S."/>
            <person name="Phillippy A."/>
            <person name="Lewin H."/>
            <person name="Damas J."/>
            <person name="Howe K."/>
            <person name="Mountcastle J."/>
            <person name="Jarvis E.D."/>
        </authorList>
    </citation>
    <scope>NUCLEOTIDE SEQUENCE [LARGE SCALE GENOMIC DNA]</scope>
</reference>
<dbReference type="InterPro" id="IPR036525">
    <property type="entry name" value="Tubulin/FtsZ_GTPase_sf"/>
</dbReference>
<dbReference type="GO" id="GO:0005737">
    <property type="term" value="C:cytoplasm"/>
    <property type="evidence" value="ECO:0007669"/>
    <property type="project" value="UniProtKB-SubCell"/>
</dbReference>
<evidence type="ECO:0000313" key="3">
    <source>
        <dbReference type="Ensembl" id="ENSRFEP00010022069.1"/>
    </source>
</evidence>